<keyword evidence="2" id="KW-1133">Transmembrane helix</keyword>
<evidence type="ECO:0000313" key="4">
    <source>
        <dbReference type="Proteomes" id="UP000295195"/>
    </source>
</evidence>
<gene>
    <name evidence="3" type="ORF">CEE75_14030</name>
</gene>
<dbReference type="EMBL" id="NKLP01000385">
    <property type="protein sequence ID" value="TDN27432.1"/>
    <property type="molecule type" value="Genomic_DNA"/>
</dbReference>
<evidence type="ECO:0000256" key="2">
    <source>
        <dbReference type="SAM" id="Phobius"/>
    </source>
</evidence>
<keyword evidence="1" id="KW-0175">Coiled coil</keyword>
<dbReference type="RefSeq" id="WP_133476897.1">
    <property type="nucleotide sequence ID" value="NZ_NKLP01000385.1"/>
</dbReference>
<accession>A0A4R6CPH6</accession>
<feature type="coiled-coil region" evidence="1">
    <location>
        <begin position="242"/>
        <end position="276"/>
    </location>
</feature>
<dbReference type="AlphaFoldDB" id="A0A4R6CPH6"/>
<feature type="transmembrane region" description="Helical" evidence="2">
    <location>
        <begin position="329"/>
        <end position="350"/>
    </location>
</feature>
<proteinExistence type="predicted"/>
<evidence type="ECO:0000256" key="1">
    <source>
        <dbReference type="SAM" id="Coils"/>
    </source>
</evidence>
<evidence type="ECO:0000313" key="3">
    <source>
        <dbReference type="EMBL" id="TDN27432.1"/>
    </source>
</evidence>
<keyword evidence="2" id="KW-0812">Transmembrane</keyword>
<comment type="caution">
    <text evidence="3">The sequence shown here is derived from an EMBL/GenBank/DDBJ whole genome shotgun (WGS) entry which is preliminary data.</text>
</comment>
<keyword evidence="2" id="KW-0472">Membrane</keyword>
<name>A0A4R6CPH6_9LACO</name>
<protein>
    <submittedName>
        <fullName evidence="3">Uncharacterized protein</fullName>
    </submittedName>
</protein>
<reference evidence="3 4" key="1">
    <citation type="submission" date="2017-06" db="EMBL/GenBank/DDBJ databases">
        <authorList>
            <person name="Swanenburg J."/>
            <person name="Kort R."/>
        </authorList>
    </citation>
    <scope>NUCLEOTIDE SEQUENCE [LARGE SCALE GENOMIC DNA]</scope>
    <source>
        <strain evidence="3 4">RL05</strain>
    </source>
</reference>
<dbReference type="Proteomes" id="UP000295195">
    <property type="component" value="Unassembled WGS sequence"/>
</dbReference>
<organism evidence="3 4">
    <name type="scientific">Lactobacillus crispatus</name>
    <dbReference type="NCBI Taxonomy" id="47770"/>
    <lineage>
        <taxon>Bacteria</taxon>
        <taxon>Bacillati</taxon>
        <taxon>Bacillota</taxon>
        <taxon>Bacilli</taxon>
        <taxon>Lactobacillales</taxon>
        <taxon>Lactobacillaceae</taxon>
        <taxon>Lactobacillus</taxon>
    </lineage>
</organism>
<sequence>MSKMVLLGMDEATASKFGPYLESNSNVLKVMTQCIPIFHNLKQALYQYSPQIVYLSLSRMRYDHIKSKDIENEILNGIYKIKSDPQLSNIRIAIQTNERTNPTFLRKLAMLRISDIFLSQGKSGQMDRVAPQLSHPPNIKNISEFLSEDAPTLKATTDDTNVVNNERHDQQRVNQLEHLLTLANAQISVLKKKNDLTAVPRSDYDELLQQVKMLMNSKLTDAKSKRLFAEVLNSKVADGKKISKLSKIVDAQNDQILNLNNQVSQMEKKRSSTLENIVQPEKVIEAPPEEEIADEDIQVNRLPKPRNIAKDRGHPKINKNMPSFNFGKFVRIVTSVLLILILLFAGGMFWTHLNTQSASSSNQSSSPSFGSLLKKGKYVKAAKLYTERGVEAENAMLSDPNIKKKGDIANGIAEYNDSDAIKFDTSYFSQDFESAASIYNESTDTNLTHLIKARRIMVAYALMKSGQIAKAKSIAEPLHNDQLNERIKVYGQFYHANQILEAKIKHGHLDSEEITKAKKQINSNQSAMDKL</sequence>